<gene>
    <name evidence="1" type="ORF">GYY_02515</name>
</gene>
<reference evidence="1 2" key="1">
    <citation type="journal article" date="2011" name="J. Bacteriol.">
        <title>Complete Genome Sequence of a Nonculturable Methanococcus maripaludis Strain Extracted in a Metagenomic Survey of Petroleum Reservoir Fluids.</title>
        <authorList>
            <person name="Wang X."/>
            <person name="Greenfield P."/>
            <person name="Li D."/>
            <person name="Hendry P."/>
            <person name="Volk H."/>
            <person name="Sutherland T.D."/>
        </authorList>
    </citation>
    <scope>NUCLEOTIDE SEQUENCE [LARGE SCALE GENOMIC DNA]</scope>
    <source>
        <strain evidence="1 2">X1</strain>
    </source>
</reference>
<protein>
    <submittedName>
        <fullName evidence="1">Uncharacterized protein</fullName>
    </submittedName>
</protein>
<dbReference type="RefSeq" id="WP_013998894.1">
    <property type="nucleotide sequence ID" value="NC_015847.1"/>
</dbReference>
<dbReference type="GeneID" id="10981931"/>
<dbReference type="AlphaFoldDB" id="G0H3J6"/>
<dbReference type="Proteomes" id="UP000008889">
    <property type="component" value="Chromosome"/>
</dbReference>
<dbReference type="EMBL" id="CP002913">
    <property type="protein sequence ID" value="AEK19386.1"/>
    <property type="molecule type" value="Genomic_DNA"/>
</dbReference>
<dbReference type="PATRIC" id="fig|1053692.7.peg.496"/>
<sequence length="171" mass="19426">MRVGKDSEGNYWELDEGGKPIRQVDENELSNASNPAQTAPTIREKGVKDEILQLFEKGSTVTDPIQSLRTLNTALTKMTKEEIEQLVDDTILDIDLFEYGERLAGGINPDEISKMHSEVRNAFINLRRVENGFFAELVLKSHAVQKIIQNNEMDYPTKPKKQGIMSFLNRM</sequence>
<proteinExistence type="predicted"/>
<accession>G0H3J6</accession>
<dbReference type="HOGENOM" id="CLU_1559508_0_0_2"/>
<organism evidence="2">
    <name type="scientific">Methanococcus maripaludis X1</name>
    <dbReference type="NCBI Taxonomy" id="1053692"/>
    <lineage>
        <taxon>Archaea</taxon>
        <taxon>Methanobacteriati</taxon>
        <taxon>Methanobacteriota</taxon>
        <taxon>Methanomada group</taxon>
        <taxon>Methanococci</taxon>
        <taxon>Methanococcales</taxon>
        <taxon>Methanococcaceae</taxon>
        <taxon>Methanococcus</taxon>
    </lineage>
</organism>
<evidence type="ECO:0000313" key="2">
    <source>
        <dbReference type="Proteomes" id="UP000008889"/>
    </source>
</evidence>
<dbReference type="KEGG" id="mmd:GYY_02515"/>
<evidence type="ECO:0000313" key="1">
    <source>
        <dbReference type="EMBL" id="AEK19386.1"/>
    </source>
</evidence>
<name>G0H3J6_METMI</name>